<dbReference type="InterPro" id="IPR007630">
    <property type="entry name" value="RNA_pol_sigma70_r4"/>
</dbReference>
<keyword evidence="4" id="KW-0238">DNA-binding</keyword>
<dbReference type="Proteomes" id="UP000320811">
    <property type="component" value="Unassembled WGS sequence"/>
</dbReference>
<comment type="caution">
    <text evidence="8">The sequence shown here is derived from an EMBL/GenBank/DDBJ whole genome shotgun (WGS) entry which is preliminary data.</text>
</comment>
<organism evidence="8 9">
    <name type="scientific">Chitinophaga polysaccharea</name>
    <dbReference type="NCBI Taxonomy" id="1293035"/>
    <lineage>
        <taxon>Bacteria</taxon>
        <taxon>Pseudomonadati</taxon>
        <taxon>Bacteroidota</taxon>
        <taxon>Chitinophagia</taxon>
        <taxon>Chitinophagales</taxon>
        <taxon>Chitinophagaceae</taxon>
        <taxon>Chitinophaga</taxon>
    </lineage>
</organism>
<keyword evidence="2" id="KW-0805">Transcription regulation</keyword>
<keyword evidence="5" id="KW-0804">Transcription</keyword>
<dbReference type="PANTHER" id="PTHR43133:SF46">
    <property type="entry name" value="RNA POLYMERASE SIGMA-70 FACTOR ECF SUBFAMILY"/>
    <property type="match status" value="1"/>
</dbReference>
<dbReference type="RefSeq" id="WP_145670008.1">
    <property type="nucleotide sequence ID" value="NZ_VIWO01000003.1"/>
</dbReference>
<name>A0A561PUE2_9BACT</name>
<evidence type="ECO:0000259" key="6">
    <source>
        <dbReference type="Pfam" id="PF04542"/>
    </source>
</evidence>
<dbReference type="Gene3D" id="1.10.1740.10">
    <property type="match status" value="1"/>
</dbReference>
<evidence type="ECO:0000256" key="1">
    <source>
        <dbReference type="ARBA" id="ARBA00010641"/>
    </source>
</evidence>
<feature type="domain" description="RNA polymerase sigma-70 region 2" evidence="6">
    <location>
        <begin position="23"/>
        <end position="88"/>
    </location>
</feature>
<dbReference type="OrthoDB" id="665849at2"/>
<dbReference type="CDD" id="cd06171">
    <property type="entry name" value="Sigma70_r4"/>
    <property type="match status" value="1"/>
</dbReference>
<evidence type="ECO:0000259" key="7">
    <source>
        <dbReference type="Pfam" id="PF04545"/>
    </source>
</evidence>
<dbReference type="PANTHER" id="PTHR43133">
    <property type="entry name" value="RNA POLYMERASE ECF-TYPE SIGMA FACTO"/>
    <property type="match status" value="1"/>
</dbReference>
<dbReference type="SUPFAM" id="SSF88659">
    <property type="entry name" value="Sigma3 and sigma4 domains of RNA polymerase sigma factors"/>
    <property type="match status" value="1"/>
</dbReference>
<dbReference type="InterPro" id="IPR014284">
    <property type="entry name" value="RNA_pol_sigma-70_dom"/>
</dbReference>
<reference evidence="8 9" key="1">
    <citation type="submission" date="2019-06" db="EMBL/GenBank/DDBJ databases">
        <title>Sorghum-associated microbial communities from plants grown in Nebraska, USA.</title>
        <authorList>
            <person name="Schachtman D."/>
        </authorList>
    </citation>
    <scope>NUCLEOTIDE SEQUENCE [LARGE SCALE GENOMIC DNA]</scope>
    <source>
        <strain evidence="8 9">1209</strain>
    </source>
</reference>
<dbReference type="Gene3D" id="1.10.10.10">
    <property type="entry name" value="Winged helix-like DNA-binding domain superfamily/Winged helix DNA-binding domain"/>
    <property type="match status" value="1"/>
</dbReference>
<dbReference type="InterPro" id="IPR036388">
    <property type="entry name" value="WH-like_DNA-bd_sf"/>
</dbReference>
<sequence>MTKQLSDKEILLSGDDNMAFRVLYERYWKVLYHNALMRLGNSEDAQDVVQEVFISFWRNKDHIQTAGSFSFYLFGALKYAIIRQVYRKAGKGVNLPLSVESLELSEEGVNEHLEFKELQWVLADETNKLPARMQEIFRLSRDENIPLAEIAQRFNISEQTVKNTITTALKRLRTRLREYASLFFFV</sequence>
<dbReference type="GO" id="GO:0006352">
    <property type="term" value="P:DNA-templated transcription initiation"/>
    <property type="evidence" value="ECO:0007669"/>
    <property type="project" value="InterPro"/>
</dbReference>
<protein>
    <submittedName>
        <fullName evidence="8">RNA polymerase sigma-70 factor (ECF subfamily)</fullName>
    </submittedName>
</protein>
<dbReference type="Pfam" id="PF04542">
    <property type="entry name" value="Sigma70_r2"/>
    <property type="match status" value="1"/>
</dbReference>
<comment type="similarity">
    <text evidence="1">Belongs to the sigma-70 factor family. ECF subfamily.</text>
</comment>
<evidence type="ECO:0000256" key="4">
    <source>
        <dbReference type="ARBA" id="ARBA00023125"/>
    </source>
</evidence>
<dbReference type="GO" id="GO:0003677">
    <property type="term" value="F:DNA binding"/>
    <property type="evidence" value="ECO:0007669"/>
    <property type="project" value="UniProtKB-KW"/>
</dbReference>
<dbReference type="InterPro" id="IPR013324">
    <property type="entry name" value="RNA_pol_sigma_r3/r4-like"/>
</dbReference>
<accession>A0A561PUE2</accession>
<keyword evidence="3" id="KW-0731">Sigma factor</keyword>
<dbReference type="GO" id="GO:0016987">
    <property type="term" value="F:sigma factor activity"/>
    <property type="evidence" value="ECO:0007669"/>
    <property type="project" value="UniProtKB-KW"/>
</dbReference>
<dbReference type="SUPFAM" id="SSF88946">
    <property type="entry name" value="Sigma2 domain of RNA polymerase sigma factors"/>
    <property type="match status" value="1"/>
</dbReference>
<evidence type="ECO:0000313" key="8">
    <source>
        <dbReference type="EMBL" id="TWF41734.1"/>
    </source>
</evidence>
<keyword evidence="9" id="KW-1185">Reference proteome</keyword>
<evidence type="ECO:0000256" key="3">
    <source>
        <dbReference type="ARBA" id="ARBA00023082"/>
    </source>
</evidence>
<dbReference type="AlphaFoldDB" id="A0A561PUE2"/>
<dbReference type="NCBIfam" id="TIGR02937">
    <property type="entry name" value="sigma70-ECF"/>
    <property type="match status" value="1"/>
</dbReference>
<proteinExistence type="inferred from homology"/>
<evidence type="ECO:0000313" key="9">
    <source>
        <dbReference type="Proteomes" id="UP000320811"/>
    </source>
</evidence>
<evidence type="ECO:0000256" key="5">
    <source>
        <dbReference type="ARBA" id="ARBA00023163"/>
    </source>
</evidence>
<dbReference type="InterPro" id="IPR013325">
    <property type="entry name" value="RNA_pol_sigma_r2"/>
</dbReference>
<dbReference type="InterPro" id="IPR007627">
    <property type="entry name" value="RNA_pol_sigma70_r2"/>
</dbReference>
<dbReference type="InterPro" id="IPR039425">
    <property type="entry name" value="RNA_pol_sigma-70-like"/>
</dbReference>
<feature type="domain" description="RNA polymerase sigma-70 region 4" evidence="7">
    <location>
        <begin position="128"/>
        <end position="173"/>
    </location>
</feature>
<evidence type="ECO:0000256" key="2">
    <source>
        <dbReference type="ARBA" id="ARBA00023015"/>
    </source>
</evidence>
<gene>
    <name evidence="8" type="ORF">FHW36_103538</name>
</gene>
<dbReference type="Pfam" id="PF04545">
    <property type="entry name" value="Sigma70_r4"/>
    <property type="match status" value="1"/>
</dbReference>
<dbReference type="EMBL" id="VIWO01000003">
    <property type="protein sequence ID" value="TWF41734.1"/>
    <property type="molecule type" value="Genomic_DNA"/>
</dbReference>